<dbReference type="EMBL" id="FNNG01000018">
    <property type="protein sequence ID" value="SDX74626.1"/>
    <property type="molecule type" value="Genomic_DNA"/>
</dbReference>
<evidence type="ECO:0000259" key="2">
    <source>
        <dbReference type="Pfam" id="PF00586"/>
    </source>
</evidence>
<dbReference type="InterPro" id="IPR036921">
    <property type="entry name" value="PurM-like_N_sf"/>
</dbReference>
<dbReference type="CDD" id="cd06061">
    <property type="entry name" value="PurM-like1"/>
    <property type="match status" value="1"/>
</dbReference>
<dbReference type="PIRSF" id="PIRSF005644">
    <property type="entry name" value="Hdrgns_mtr_HypE"/>
    <property type="match status" value="1"/>
</dbReference>
<dbReference type="OrthoDB" id="153904at2"/>
<reference evidence="4 5" key="1">
    <citation type="submission" date="2016-10" db="EMBL/GenBank/DDBJ databases">
        <authorList>
            <person name="de Groot N.N."/>
        </authorList>
    </citation>
    <scope>NUCLEOTIDE SEQUENCE [LARGE SCALE GENOMIC DNA]</scope>
    <source>
        <strain evidence="4 5">DSM 23310</strain>
    </source>
</reference>
<evidence type="ECO:0000256" key="1">
    <source>
        <dbReference type="ARBA" id="ARBA00006243"/>
    </source>
</evidence>
<dbReference type="Gene3D" id="3.90.650.10">
    <property type="entry name" value="PurM-like C-terminal domain"/>
    <property type="match status" value="1"/>
</dbReference>
<feature type="domain" description="PurM-like N-terminal" evidence="2">
    <location>
        <begin position="33"/>
        <end position="137"/>
    </location>
</feature>
<evidence type="ECO:0000259" key="3">
    <source>
        <dbReference type="Pfam" id="PF02769"/>
    </source>
</evidence>
<dbReference type="SUPFAM" id="SSF55326">
    <property type="entry name" value="PurM N-terminal domain-like"/>
    <property type="match status" value="1"/>
</dbReference>
<dbReference type="PANTHER" id="PTHR30303">
    <property type="entry name" value="HYDROGENASE ISOENZYMES FORMATION PROTEIN HYPE"/>
    <property type="match status" value="1"/>
</dbReference>
<dbReference type="InterPro" id="IPR010918">
    <property type="entry name" value="PurM-like_C_dom"/>
</dbReference>
<dbReference type="GO" id="GO:0051604">
    <property type="term" value="P:protein maturation"/>
    <property type="evidence" value="ECO:0007669"/>
    <property type="project" value="TreeGrafter"/>
</dbReference>
<feature type="domain" description="PurM-like C-terminal" evidence="3">
    <location>
        <begin position="151"/>
        <end position="303"/>
    </location>
</feature>
<keyword evidence="5" id="KW-1185">Reference proteome</keyword>
<dbReference type="InterPro" id="IPR016188">
    <property type="entry name" value="PurM-like_N"/>
</dbReference>
<dbReference type="Proteomes" id="UP000198828">
    <property type="component" value="Unassembled WGS sequence"/>
</dbReference>
<dbReference type="PANTHER" id="PTHR30303:SF4">
    <property type="entry name" value="HYDROGENASE EXPRESSION_FORMATION PROTEIN HYPE"/>
    <property type="match status" value="1"/>
</dbReference>
<dbReference type="SUPFAM" id="SSF56042">
    <property type="entry name" value="PurM C-terminal domain-like"/>
    <property type="match status" value="1"/>
</dbReference>
<dbReference type="Pfam" id="PF02769">
    <property type="entry name" value="AIRS_C"/>
    <property type="match status" value="1"/>
</dbReference>
<protein>
    <submittedName>
        <fullName evidence="4">Hydrogenase expression/formation protein HypE</fullName>
    </submittedName>
</protein>
<organism evidence="4 5">
    <name type="scientific">Tepidimicrobium xylanilyticum</name>
    <dbReference type="NCBI Taxonomy" id="1123352"/>
    <lineage>
        <taxon>Bacteria</taxon>
        <taxon>Bacillati</taxon>
        <taxon>Bacillota</taxon>
        <taxon>Tissierellia</taxon>
        <taxon>Tissierellales</taxon>
        <taxon>Tepidimicrobiaceae</taxon>
        <taxon>Tepidimicrobium</taxon>
    </lineage>
</organism>
<sequence>MEIGKLPNQALKEIVFSNIRYKRNEIIQGAAIGKDNAIIDFGDEICVISTDPITGATKDIGRLAIHISCNDVASSGAEPIGALLTILAPPSTTEEDLDLIMKEAGEAAEELKIEIMGGHTEVTDAVNRIVISTAVLGKQNRIKMMNPRKVKVGDKVLMTKYAGVEGTSILAKELEEYLMGKMDREKILEAQNMGNMISVVREGVICGEIGTHYMHDITEGGVLGAVWEGAVAVNKGIKIYGNLIPIKEVTREIASILKIDPYRLISSGSMLIIAGEEKSDIIQKKLKEEGIEVTLIGEIIEEGIVIEREGRIESIEPPASDELYKALSILG</sequence>
<dbReference type="AlphaFoldDB" id="A0A1H3E7E8"/>
<proteinExistence type="inferred from homology"/>
<dbReference type="Pfam" id="PF00586">
    <property type="entry name" value="AIRS"/>
    <property type="match status" value="1"/>
</dbReference>
<evidence type="ECO:0000313" key="5">
    <source>
        <dbReference type="Proteomes" id="UP000198828"/>
    </source>
</evidence>
<accession>A0A1H3E7E8</accession>
<dbReference type="InterPro" id="IPR036676">
    <property type="entry name" value="PurM-like_C_sf"/>
</dbReference>
<evidence type="ECO:0000313" key="4">
    <source>
        <dbReference type="EMBL" id="SDX74626.1"/>
    </source>
</evidence>
<gene>
    <name evidence="4" type="ORF">SAMN05660923_02851</name>
</gene>
<dbReference type="InterPro" id="IPR011854">
    <property type="entry name" value="HypE"/>
</dbReference>
<name>A0A1H3E7E8_9FIRM</name>
<dbReference type="RefSeq" id="WP_093754815.1">
    <property type="nucleotide sequence ID" value="NZ_FNNG01000018.1"/>
</dbReference>
<dbReference type="Gene3D" id="3.30.1330.10">
    <property type="entry name" value="PurM-like, N-terminal domain"/>
    <property type="match status" value="1"/>
</dbReference>
<comment type="similarity">
    <text evidence="1">Belongs to the HypE family.</text>
</comment>